<reference evidence="1 2" key="1">
    <citation type="journal article" date="2020" name="Front. Microbiol.">
        <title>Single-cell genomics of novel Actinobacteria with the Wood-Ljungdahl pathway discovered in a serpentinizing system.</title>
        <authorList>
            <person name="Merino N."/>
            <person name="Kawai M."/>
            <person name="Boyd E.S."/>
            <person name="Colman D.R."/>
            <person name="McGlynn S.E."/>
            <person name="Nealson K.H."/>
            <person name="Kurokawa K."/>
            <person name="Hongoh Y."/>
        </authorList>
    </citation>
    <scope>NUCLEOTIDE SEQUENCE [LARGE SCALE GENOMIC DNA]</scope>
    <source>
        <strain evidence="1 2">S42</strain>
    </source>
</reference>
<name>A0A6V8PKS2_9ACTN</name>
<organism evidence="1 2">
    <name type="scientific">Candidatus Hakubella thermalkaliphila</name>
    <dbReference type="NCBI Taxonomy" id="2754717"/>
    <lineage>
        <taxon>Bacteria</taxon>
        <taxon>Bacillati</taxon>
        <taxon>Actinomycetota</taxon>
        <taxon>Actinomycetota incertae sedis</taxon>
        <taxon>Candidatus Hakubellales</taxon>
        <taxon>Candidatus Hakubellaceae</taxon>
        <taxon>Candidatus Hakubella</taxon>
    </lineage>
</organism>
<protein>
    <submittedName>
        <fullName evidence="1">Uncharacterized protein</fullName>
    </submittedName>
</protein>
<sequence>FYAIFYMLLPLQSAYAVPQMADYCYLPPFDTDPNTPPNIMIGYEKRGGGAKNCDIMGS</sequence>
<accession>A0A6V8PKS2</accession>
<comment type="caution">
    <text evidence="1">The sequence shown here is derived from an EMBL/GenBank/DDBJ whole genome shotgun (WGS) entry which is preliminary data.</text>
</comment>
<evidence type="ECO:0000313" key="1">
    <source>
        <dbReference type="EMBL" id="GFP32847.1"/>
    </source>
</evidence>
<dbReference type="AlphaFoldDB" id="A0A6V8PKS2"/>
<dbReference type="Proteomes" id="UP000568877">
    <property type="component" value="Unassembled WGS sequence"/>
</dbReference>
<gene>
    <name evidence="1" type="ORF">HKBW3S42_01154</name>
</gene>
<dbReference type="EMBL" id="BLSA01000172">
    <property type="protein sequence ID" value="GFP32847.1"/>
    <property type="molecule type" value="Genomic_DNA"/>
</dbReference>
<proteinExistence type="predicted"/>
<feature type="non-terminal residue" evidence="1">
    <location>
        <position position="1"/>
    </location>
</feature>
<evidence type="ECO:0000313" key="2">
    <source>
        <dbReference type="Proteomes" id="UP000568877"/>
    </source>
</evidence>